<proteinExistence type="predicted"/>
<accession>A0AAE1DFN9</accession>
<comment type="caution">
    <text evidence="1">The sequence shown here is derived from an EMBL/GenBank/DDBJ whole genome shotgun (WGS) entry which is preliminary data.</text>
</comment>
<dbReference type="Proteomes" id="UP001283361">
    <property type="component" value="Unassembled WGS sequence"/>
</dbReference>
<dbReference type="AlphaFoldDB" id="A0AAE1DFN9"/>
<evidence type="ECO:0000313" key="1">
    <source>
        <dbReference type="EMBL" id="KAK3767728.1"/>
    </source>
</evidence>
<organism evidence="1 2">
    <name type="scientific">Elysia crispata</name>
    <name type="common">lettuce slug</name>
    <dbReference type="NCBI Taxonomy" id="231223"/>
    <lineage>
        <taxon>Eukaryota</taxon>
        <taxon>Metazoa</taxon>
        <taxon>Spiralia</taxon>
        <taxon>Lophotrochozoa</taxon>
        <taxon>Mollusca</taxon>
        <taxon>Gastropoda</taxon>
        <taxon>Heterobranchia</taxon>
        <taxon>Euthyneura</taxon>
        <taxon>Panpulmonata</taxon>
        <taxon>Sacoglossa</taxon>
        <taxon>Placobranchoidea</taxon>
        <taxon>Plakobranchidae</taxon>
        <taxon>Elysia</taxon>
    </lineage>
</organism>
<dbReference type="EMBL" id="JAWDGP010004109">
    <property type="protein sequence ID" value="KAK3767728.1"/>
    <property type="molecule type" value="Genomic_DNA"/>
</dbReference>
<protein>
    <submittedName>
        <fullName evidence="1">Uncharacterized protein</fullName>
    </submittedName>
</protein>
<reference evidence="1" key="1">
    <citation type="journal article" date="2023" name="G3 (Bethesda)">
        <title>A reference genome for the long-term kleptoplast-retaining sea slug Elysia crispata morphotype clarki.</title>
        <authorList>
            <person name="Eastman K.E."/>
            <person name="Pendleton A.L."/>
            <person name="Shaikh M.A."/>
            <person name="Suttiyut T."/>
            <person name="Ogas R."/>
            <person name="Tomko P."/>
            <person name="Gavelis G."/>
            <person name="Widhalm J.R."/>
            <person name="Wisecaver J.H."/>
        </authorList>
    </citation>
    <scope>NUCLEOTIDE SEQUENCE</scope>
    <source>
        <strain evidence="1">ECLA1</strain>
    </source>
</reference>
<evidence type="ECO:0000313" key="2">
    <source>
        <dbReference type="Proteomes" id="UP001283361"/>
    </source>
</evidence>
<name>A0AAE1DFN9_9GAST</name>
<keyword evidence="2" id="KW-1185">Reference proteome</keyword>
<gene>
    <name evidence="1" type="ORF">RRG08_052874</name>
</gene>
<sequence length="157" mass="17743">MPHFWNKPHVGHATRSICYTLDMRHVGHATPWICHTSDKPLIGHAILWIGYVTRWTGQTLDMSHDEQATRWTIHTLGKPQARPPTTKLNTSRTAGIWASLVRLETKPSNSSVWSPVEANILRGKWNRPSCGGMCVAGLWWSSQDAEFESPGRYDQSV</sequence>